<proteinExistence type="predicted"/>
<evidence type="ECO:0000313" key="2">
    <source>
        <dbReference type="EMBL" id="QTR50145.1"/>
    </source>
</evidence>
<sequence>MLLTLKKYLLLLLILLISSQTCAAGLVVPDQQAQSLDLAPYLELLEDPSGQLDITQVSSATYAKHFAVNNANVPDMGIPIQLGGCVSN</sequence>
<organism evidence="2 3">
    <name type="scientific">Candidatus Thiothrix anitrata</name>
    <dbReference type="NCBI Taxonomy" id="2823902"/>
    <lineage>
        <taxon>Bacteria</taxon>
        <taxon>Pseudomonadati</taxon>
        <taxon>Pseudomonadota</taxon>
        <taxon>Gammaproteobacteria</taxon>
        <taxon>Thiotrichales</taxon>
        <taxon>Thiotrichaceae</taxon>
        <taxon>Thiothrix</taxon>
    </lineage>
</organism>
<feature type="chain" id="PRO_5045344454" evidence="1">
    <location>
        <begin position="24"/>
        <end position="88"/>
    </location>
</feature>
<keyword evidence="1" id="KW-0732">Signal</keyword>
<gene>
    <name evidence="2" type="ORF">J8380_00735</name>
</gene>
<dbReference type="Proteomes" id="UP000672027">
    <property type="component" value="Chromosome"/>
</dbReference>
<evidence type="ECO:0000313" key="3">
    <source>
        <dbReference type="Proteomes" id="UP000672027"/>
    </source>
</evidence>
<dbReference type="EMBL" id="CP072800">
    <property type="protein sequence ID" value="QTR50145.1"/>
    <property type="molecule type" value="Genomic_DNA"/>
</dbReference>
<name>A0ABX7X815_9GAMM</name>
<keyword evidence="3" id="KW-1185">Reference proteome</keyword>
<feature type="signal peptide" evidence="1">
    <location>
        <begin position="1"/>
        <end position="23"/>
    </location>
</feature>
<reference evidence="2 3" key="1">
    <citation type="submission" date="2021-04" db="EMBL/GenBank/DDBJ databases">
        <title>Genomics, taxonomy and metabolism of representatives of sulfur bacteria of the genus Thiothrix: Thiothrix fructosivorans QT, Thiothrix unzii A1T and three new species, Thiothrix subterranea sp. nov., Thiothrix litoralis sp. nov. and 'Candidatus Thiothrix anitrata' sp. nov.</title>
        <authorList>
            <person name="Ravin N.V."/>
            <person name="Smolyakov D."/>
            <person name="Rudenko T.S."/>
            <person name="Mardanov A.V."/>
            <person name="Beletsky A.V."/>
            <person name="Markov N.D."/>
            <person name="Fomenkov A.I."/>
            <person name="Roberts R.J."/>
            <person name="Karnachuk O.V."/>
            <person name="Novikov A."/>
            <person name="Grabovich M.Y."/>
        </authorList>
    </citation>
    <scope>NUCLEOTIDE SEQUENCE [LARGE SCALE GENOMIC DNA]</scope>
    <source>
        <strain evidence="2 3">A52</strain>
    </source>
</reference>
<evidence type="ECO:0000256" key="1">
    <source>
        <dbReference type="SAM" id="SignalP"/>
    </source>
</evidence>
<dbReference type="RefSeq" id="WP_210227145.1">
    <property type="nucleotide sequence ID" value="NZ_CP072800.1"/>
</dbReference>
<accession>A0ABX7X815</accession>
<protein>
    <submittedName>
        <fullName evidence="2">Uncharacterized protein</fullName>
    </submittedName>
</protein>